<dbReference type="AlphaFoldDB" id="A0A8J2PBX9"/>
<gene>
    <name evidence="1" type="ORF">AFUS01_LOCUS27805</name>
</gene>
<evidence type="ECO:0000313" key="1">
    <source>
        <dbReference type="EMBL" id="CAG7817227.1"/>
    </source>
</evidence>
<protein>
    <submittedName>
        <fullName evidence="1">Uncharacterized protein</fullName>
    </submittedName>
</protein>
<dbReference type="Proteomes" id="UP000708208">
    <property type="component" value="Unassembled WGS sequence"/>
</dbReference>
<sequence length="79" mass="9031">MSGSGRGLQTYLELFKFGYRNALHGLQARGQILFHPFVFCFTKHDDPSLQIINKTQQLFDSLGLQLVRFIISSLTQDNL</sequence>
<keyword evidence="2" id="KW-1185">Reference proteome</keyword>
<reference evidence="1" key="1">
    <citation type="submission" date="2021-06" db="EMBL/GenBank/DDBJ databases">
        <authorList>
            <person name="Hodson N. C."/>
            <person name="Mongue J. A."/>
            <person name="Jaron S. K."/>
        </authorList>
    </citation>
    <scope>NUCLEOTIDE SEQUENCE</scope>
</reference>
<proteinExistence type="predicted"/>
<evidence type="ECO:0000313" key="2">
    <source>
        <dbReference type="Proteomes" id="UP000708208"/>
    </source>
</evidence>
<organism evidence="1 2">
    <name type="scientific">Allacma fusca</name>
    <dbReference type="NCBI Taxonomy" id="39272"/>
    <lineage>
        <taxon>Eukaryota</taxon>
        <taxon>Metazoa</taxon>
        <taxon>Ecdysozoa</taxon>
        <taxon>Arthropoda</taxon>
        <taxon>Hexapoda</taxon>
        <taxon>Collembola</taxon>
        <taxon>Symphypleona</taxon>
        <taxon>Sminthuridae</taxon>
        <taxon>Allacma</taxon>
    </lineage>
</organism>
<comment type="caution">
    <text evidence="1">The sequence shown here is derived from an EMBL/GenBank/DDBJ whole genome shotgun (WGS) entry which is preliminary data.</text>
</comment>
<name>A0A8J2PBX9_9HEXA</name>
<dbReference type="EMBL" id="CAJVCH010389079">
    <property type="protein sequence ID" value="CAG7817227.1"/>
    <property type="molecule type" value="Genomic_DNA"/>
</dbReference>
<accession>A0A8J2PBX9</accession>